<protein>
    <submittedName>
        <fullName evidence="1">Uncharacterized protein</fullName>
    </submittedName>
</protein>
<keyword evidence="2" id="KW-1185">Reference proteome</keyword>
<organism evidence="1 2">
    <name type="scientific">Streptomyces graminearus</name>
    <dbReference type="NCBI Taxonomy" id="284030"/>
    <lineage>
        <taxon>Bacteria</taxon>
        <taxon>Bacillati</taxon>
        <taxon>Actinomycetota</taxon>
        <taxon>Actinomycetes</taxon>
        <taxon>Kitasatosporales</taxon>
        <taxon>Streptomycetaceae</taxon>
        <taxon>Streptomyces</taxon>
    </lineage>
</organism>
<dbReference type="Proteomes" id="UP001501721">
    <property type="component" value="Unassembled WGS sequence"/>
</dbReference>
<reference evidence="1 2" key="1">
    <citation type="journal article" date="2019" name="Int. J. Syst. Evol. Microbiol.">
        <title>The Global Catalogue of Microorganisms (GCM) 10K type strain sequencing project: providing services to taxonomists for standard genome sequencing and annotation.</title>
        <authorList>
            <consortium name="The Broad Institute Genomics Platform"/>
            <consortium name="The Broad Institute Genome Sequencing Center for Infectious Disease"/>
            <person name="Wu L."/>
            <person name="Ma J."/>
        </authorList>
    </citation>
    <scope>NUCLEOTIDE SEQUENCE [LARGE SCALE GENOMIC DNA]</scope>
    <source>
        <strain evidence="1 2">JCM 6923</strain>
    </source>
</reference>
<proteinExistence type="predicted"/>
<accession>A0ABN3LW03</accession>
<evidence type="ECO:0000313" key="2">
    <source>
        <dbReference type="Proteomes" id="UP001501721"/>
    </source>
</evidence>
<comment type="caution">
    <text evidence="1">The sequence shown here is derived from an EMBL/GenBank/DDBJ whole genome shotgun (WGS) entry which is preliminary data.</text>
</comment>
<sequence length="105" mass="11278">MGEAVTRQNRHQGVFEHLPGIVRALVADHTPDLPVFKGLVVTGDDRMRLYLTAPDGSLTYGADVIISHTGPGLLAGIGSGYLENECEQKPTDDPLCDVVVDLTSY</sequence>
<evidence type="ECO:0000313" key="1">
    <source>
        <dbReference type="EMBL" id="GAA2489559.1"/>
    </source>
</evidence>
<dbReference type="EMBL" id="BAAATL010000016">
    <property type="protein sequence ID" value="GAA2489559.1"/>
    <property type="molecule type" value="Genomic_DNA"/>
</dbReference>
<gene>
    <name evidence="1" type="ORF">GCM10010422_39930</name>
</gene>
<name>A0ABN3LW03_9ACTN</name>